<sequence length="347" mass="37566">MAFSSILTTNKAHMASPLLILGLLSSLVISGVQSIGVCYGRNGNNLPPASEVVQLLKSNGITGVRIYEPNQPTLQALKGSNIEVTIGILNQNLQPLTNPATATEWVQNNVRAYSPDVKFRYIAVGNEVRPGNEATNHLLPAIQNIHNAIKAANLQDQIKVSTAIDTTLLANTFPPSNAEFSGPASSFIKPIITFLANNGSPLLANIYTYFGRVDTPNDISLPYALFTSPGVVFQDQNTKLDYRNLFDALLDSLYTALEKAGAPNLQVVVSESGWPSAGGTEASVENAGTYHKNFINHVKNGTPKKKGAIEAYLFALFDENQKGGDEIEKHFGIFNANKQQKYQLSFN</sequence>
<dbReference type="OrthoDB" id="941679at2759"/>
<dbReference type="InterPro" id="IPR017853">
    <property type="entry name" value="GH"/>
</dbReference>
<dbReference type="Pfam" id="PF00332">
    <property type="entry name" value="Glyco_hydro_17"/>
    <property type="match status" value="1"/>
</dbReference>
<keyword evidence="5 9" id="KW-0326">Glycosidase</keyword>
<dbReference type="FunFam" id="3.20.20.80:FF:000010">
    <property type="entry name" value="glucan endo-1,3-beta-glucosidase, basic"/>
    <property type="match status" value="1"/>
</dbReference>
<comment type="catalytic activity">
    <reaction evidence="1">
        <text>Hydrolysis of (1-&gt;3)-beta-D-glucosidic linkages in (1-&gt;3)-beta-D-glucans.</text>
        <dbReference type="EC" id="3.2.1.39"/>
    </reaction>
</comment>
<evidence type="ECO:0000256" key="7">
    <source>
        <dbReference type="ARBA" id="ARBA00033417"/>
    </source>
</evidence>
<comment type="caution">
    <text evidence="11">The sequence shown here is derived from an EMBL/GenBank/DDBJ whole genome shotgun (WGS) entry which is preliminary data.</text>
</comment>
<dbReference type="PROSITE" id="PS00587">
    <property type="entry name" value="GLYCOSYL_HYDROL_F17"/>
    <property type="match status" value="1"/>
</dbReference>
<evidence type="ECO:0000256" key="2">
    <source>
        <dbReference type="ARBA" id="ARBA00008773"/>
    </source>
</evidence>
<evidence type="ECO:0000256" key="6">
    <source>
        <dbReference type="ARBA" id="ARBA00033335"/>
    </source>
</evidence>
<evidence type="ECO:0000256" key="3">
    <source>
        <dbReference type="ARBA" id="ARBA00012780"/>
    </source>
</evidence>
<evidence type="ECO:0000256" key="4">
    <source>
        <dbReference type="ARBA" id="ARBA00022801"/>
    </source>
</evidence>
<reference evidence="11" key="1">
    <citation type="journal article" date="2021" name="Front. Plant Sci.">
        <title>Chromosome-Scale Genome Assembly for Chinese Sour Jujube and Insights Into Its Genome Evolution and Domestication Signature.</title>
        <authorList>
            <person name="Shen L.-Y."/>
            <person name="Luo H."/>
            <person name="Wang X.-L."/>
            <person name="Wang X.-M."/>
            <person name="Qiu X.-J."/>
            <person name="Liu H."/>
            <person name="Zhou S.-S."/>
            <person name="Jia K.-H."/>
            <person name="Nie S."/>
            <person name="Bao Y.-T."/>
            <person name="Zhang R.-G."/>
            <person name="Yun Q.-Z."/>
            <person name="Chai Y.-H."/>
            <person name="Lu J.-Y."/>
            <person name="Li Y."/>
            <person name="Zhao S.-W."/>
            <person name="Mao J.-F."/>
            <person name="Jia S.-G."/>
            <person name="Mao Y.-M."/>
        </authorList>
    </citation>
    <scope>NUCLEOTIDE SEQUENCE</scope>
    <source>
        <strain evidence="11">AT0</strain>
        <tissue evidence="11">Leaf</tissue>
    </source>
</reference>
<name>A0A978VXF5_ZIZJJ</name>
<evidence type="ECO:0000256" key="1">
    <source>
        <dbReference type="ARBA" id="ARBA00000382"/>
    </source>
</evidence>
<dbReference type="GO" id="GO:0005975">
    <property type="term" value="P:carbohydrate metabolic process"/>
    <property type="evidence" value="ECO:0007669"/>
    <property type="project" value="InterPro"/>
</dbReference>
<protein>
    <recommendedName>
        <fullName evidence="3">glucan endo-1,3-beta-D-glucosidase</fullName>
        <ecNumber evidence="3">3.2.1.39</ecNumber>
    </recommendedName>
    <alternativeName>
        <fullName evidence="6">(1-&gt;3)-beta-glucan endohydrolase</fullName>
    </alternativeName>
    <alternativeName>
        <fullName evidence="7">Beta-1,3-endoglucanase</fullName>
    </alternativeName>
</protein>
<dbReference type="GO" id="GO:0042973">
    <property type="term" value="F:glucan endo-1,3-beta-D-glucosidase activity"/>
    <property type="evidence" value="ECO:0007669"/>
    <property type="project" value="UniProtKB-EC"/>
</dbReference>
<evidence type="ECO:0000256" key="10">
    <source>
        <dbReference type="SAM" id="SignalP"/>
    </source>
</evidence>
<keyword evidence="4 9" id="KW-0378">Hydrolase</keyword>
<feature type="chain" id="PRO_5037263022" description="glucan endo-1,3-beta-D-glucosidase" evidence="10">
    <location>
        <begin position="35"/>
        <end position="347"/>
    </location>
</feature>
<dbReference type="SUPFAM" id="SSF51445">
    <property type="entry name" value="(Trans)glycosidases"/>
    <property type="match status" value="1"/>
</dbReference>
<evidence type="ECO:0000256" key="5">
    <source>
        <dbReference type="ARBA" id="ARBA00023295"/>
    </source>
</evidence>
<dbReference type="InterPro" id="IPR000490">
    <property type="entry name" value="Glyco_hydro_17"/>
</dbReference>
<dbReference type="PANTHER" id="PTHR32227">
    <property type="entry name" value="GLUCAN ENDO-1,3-BETA-GLUCOSIDASE BG1-RELATED-RELATED"/>
    <property type="match status" value="1"/>
</dbReference>
<comment type="similarity">
    <text evidence="2 8">Belongs to the glycosyl hydrolase 17 family.</text>
</comment>
<accession>A0A978VXF5</accession>
<evidence type="ECO:0000256" key="9">
    <source>
        <dbReference type="RuleBase" id="RU004336"/>
    </source>
</evidence>
<evidence type="ECO:0000256" key="8">
    <source>
        <dbReference type="RuleBase" id="RU004335"/>
    </source>
</evidence>
<evidence type="ECO:0000313" key="12">
    <source>
        <dbReference type="Proteomes" id="UP000813462"/>
    </source>
</evidence>
<dbReference type="EC" id="3.2.1.39" evidence="3"/>
<proteinExistence type="inferred from homology"/>
<dbReference type="AlphaFoldDB" id="A0A978VXF5"/>
<dbReference type="Gene3D" id="3.20.20.80">
    <property type="entry name" value="Glycosidases"/>
    <property type="match status" value="1"/>
</dbReference>
<organism evidence="11 12">
    <name type="scientific">Ziziphus jujuba var. spinosa</name>
    <dbReference type="NCBI Taxonomy" id="714518"/>
    <lineage>
        <taxon>Eukaryota</taxon>
        <taxon>Viridiplantae</taxon>
        <taxon>Streptophyta</taxon>
        <taxon>Embryophyta</taxon>
        <taxon>Tracheophyta</taxon>
        <taxon>Spermatophyta</taxon>
        <taxon>Magnoliopsida</taxon>
        <taxon>eudicotyledons</taxon>
        <taxon>Gunneridae</taxon>
        <taxon>Pentapetalae</taxon>
        <taxon>rosids</taxon>
        <taxon>fabids</taxon>
        <taxon>Rosales</taxon>
        <taxon>Rhamnaceae</taxon>
        <taxon>Paliureae</taxon>
        <taxon>Ziziphus</taxon>
    </lineage>
</organism>
<dbReference type="EMBL" id="JAEACU010000002">
    <property type="protein sequence ID" value="KAH7543500.1"/>
    <property type="molecule type" value="Genomic_DNA"/>
</dbReference>
<evidence type="ECO:0000313" key="11">
    <source>
        <dbReference type="EMBL" id="KAH7543500.1"/>
    </source>
</evidence>
<dbReference type="Proteomes" id="UP000813462">
    <property type="component" value="Unassembled WGS sequence"/>
</dbReference>
<gene>
    <name evidence="11" type="ORF">FEM48_Zijuj02G0190700</name>
</gene>
<dbReference type="InterPro" id="IPR044965">
    <property type="entry name" value="Glyco_hydro_17_plant"/>
</dbReference>
<keyword evidence="10" id="KW-0732">Signal</keyword>
<feature type="signal peptide" evidence="10">
    <location>
        <begin position="1"/>
        <end position="34"/>
    </location>
</feature>